<reference evidence="1" key="1">
    <citation type="submission" date="2021-10" db="EMBL/GenBank/DDBJ databases">
        <title>Tropical sea cucumber genome reveals ecological adaptation and Cuvierian tubules defense mechanism.</title>
        <authorList>
            <person name="Chen T."/>
        </authorList>
    </citation>
    <scope>NUCLEOTIDE SEQUENCE</scope>
    <source>
        <strain evidence="1">Nanhai2018</strain>
        <tissue evidence="1">Muscle</tissue>
    </source>
</reference>
<accession>A0A9Q1CQP2</accession>
<organism evidence="1 2">
    <name type="scientific">Holothuria leucospilota</name>
    <name type="common">Black long sea cucumber</name>
    <name type="synonym">Mertensiothuria leucospilota</name>
    <dbReference type="NCBI Taxonomy" id="206669"/>
    <lineage>
        <taxon>Eukaryota</taxon>
        <taxon>Metazoa</taxon>
        <taxon>Echinodermata</taxon>
        <taxon>Eleutherozoa</taxon>
        <taxon>Echinozoa</taxon>
        <taxon>Holothuroidea</taxon>
        <taxon>Aspidochirotacea</taxon>
        <taxon>Aspidochirotida</taxon>
        <taxon>Holothuriidae</taxon>
        <taxon>Holothuria</taxon>
    </lineage>
</organism>
<keyword evidence="2" id="KW-1185">Reference proteome</keyword>
<gene>
    <name evidence="1" type="ORF">HOLleu_02003</name>
</gene>
<comment type="caution">
    <text evidence="1">The sequence shown here is derived from an EMBL/GenBank/DDBJ whole genome shotgun (WGS) entry which is preliminary data.</text>
</comment>
<evidence type="ECO:0000313" key="1">
    <source>
        <dbReference type="EMBL" id="KAJ8049311.1"/>
    </source>
</evidence>
<dbReference type="AlphaFoldDB" id="A0A9Q1CQP2"/>
<evidence type="ECO:0000313" key="2">
    <source>
        <dbReference type="Proteomes" id="UP001152320"/>
    </source>
</evidence>
<proteinExistence type="predicted"/>
<sequence length="232" mass="26414">MGNTQTSYLFALAAPNAADEVKHQSSNPPYSISTGADYVSTLSMLASLDKFKIIPVGYKSFDIQNACKQTLLSARSVKRRNTKGHAVRKAYDLTIAGAIVLVALEYENLQFQPNTSHLGYIHFHYKGIYDINVEIYDNTGNKIITTSTENRIHSMIYLDGQCFGSFQKRNSESGTKGQVLQHLDVRFKACILFAAVLACRYCHYYQDHHHHQLNNGHYNHAQHYHIHHIHRF</sequence>
<name>A0A9Q1CQP2_HOLLE</name>
<dbReference type="EMBL" id="JAIZAY010000001">
    <property type="protein sequence ID" value="KAJ8049311.1"/>
    <property type="molecule type" value="Genomic_DNA"/>
</dbReference>
<protein>
    <submittedName>
        <fullName evidence="1">Uncharacterized protein</fullName>
    </submittedName>
</protein>
<dbReference type="Proteomes" id="UP001152320">
    <property type="component" value="Chromosome 1"/>
</dbReference>